<name>A0A1R4KJY2_9ACTN</name>
<proteinExistence type="predicted"/>
<protein>
    <recommendedName>
        <fullName evidence="4">Septicolysin</fullName>
    </recommendedName>
</protein>
<accession>A0A1R4KJY2</accession>
<keyword evidence="3" id="KW-1185">Reference proteome</keyword>
<dbReference type="RefSeq" id="WP_094766002.1">
    <property type="nucleotide sequence ID" value="NZ_FUKQ01000059.1"/>
</dbReference>
<dbReference type="EMBL" id="FUKQ01000059">
    <property type="protein sequence ID" value="SJN44666.1"/>
    <property type="molecule type" value="Genomic_DNA"/>
</dbReference>
<evidence type="ECO:0008006" key="4">
    <source>
        <dbReference type="Google" id="ProtNLM"/>
    </source>
</evidence>
<gene>
    <name evidence="2" type="ORF">FM114_15295</name>
</gene>
<dbReference type="STRING" id="1255658.FM114_15295"/>
<dbReference type="NCBIfam" id="NF038048">
    <property type="entry name" value="DIP1984_fam"/>
    <property type="match status" value="1"/>
</dbReference>
<reference evidence="2 3" key="1">
    <citation type="submission" date="2017-02" db="EMBL/GenBank/DDBJ databases">
        <authorList>
            <person name="Peterson S.W."/>
        </authorList>
    </citation>
    <scope>NUCLEOTIDE SEQUENCE [LARGE SCALE GENOMIC DNA]</scope>
    <source>
        <strain evidence="2 3">LSP_Lj1</strain>
    </source>
</reference>
<evidence type="ECO:0000313" key="3">
    <source>
        <dbReference type="Proteomes" id="UP000188342"/>
    </source>
</evidence>
<keyword evidence="1" id="KW-0175">Coiled coil</keyword>
<evidence type="ECO:0000256" key="1">
    <source>
        <dbReference type="SAM" id="Coils"/>
    </source>
</evidence>
<dbReference type="OrthoDB" id="3730241at2"/>
<dbReference type="InterPro" id="IPR047741">
    <property type="entry name" value="DIP1984-like"/>
</dbReference>
<dbReference type="Proteomes" id="UP000188342">
    <property type="component" value="Unassembled WGS sequence"/>
</dbReference>
<feature type="coiled-coil region" evidence="1">
    <location>
        <begin position="3"/>
        <end position="67"/>
    </location>
</feature>
<organism evidence="2 3">
    <name type="scientific">Luteococcus japonicus LSP_Lj1</name>
    <dbReference type="NCBI Taxonomy" id="1255658"/>
    <lineage>
        <taxon>Bacteria</taxon>
        <taxon>Bacillati</taxon>
        <taxon>Actinomycetota</taxon>
        <taxon>Actinomycetes</taxon>
        <taxon>Propionibacteriales</taxon>
        <taxon>Propionibacteriaceae</taxon>
        <taxon>Luteococcus</taxon>
    </lineage>
</organism>
<evidence type="ECO:0000313" key="2">
    <source>
        <dbReference type="EMBL" id="SJN44666.1"/>
    </source>
</evidence>
<dbReference type="AlphaFoldDB" id="A0A1R4KJY2"/>
<dbReference type="CDD" id="cd12208">
    <property type="entry name" value="DIP1984-like"/>
    <property type="match status" value="1"/>
</dbReference>
<dbReference type="Pfam" id="PF20935">
    <property type="entry name" value="DUF6847"/>
    <property type="match status" value="1"/>
</dbReference>
<dbReference type="Gene3D" id="6.10.320.10">
    <property type="match status" value="1"/>
</dbReference>
<sequence>MKLAEALAERAEVQARLDELKRRAVASARVQEGDVPEEDPTALMAEAERLMNRLAELVRRINATNSVTPFEGIGTITDAIAERDLAARRRSFNAEVADAASARMDRYTRTEVKFVSTVDVARVRANADAASKRYRELDTALQQLNWSTDLV</sequence>